<dbReference type="InterPro" id="IPR018617">
    <property type="entry name" value="Ima1_N"/>
</dbReference>
<evidence type="ECO:0000256" key="3">
    <source>
        <dbReference type="ARBA" id="ARBA00022989"/>
    </source>
</evidence>
<keyword evidence="3" id="KW-1133">Transmembrane helix</keyword>
<evidence type="ECO:0000256" key="4">
    <source>
        <dbReference type="ARBA" id="ARBA00023136"/>
    </source>
</evidence>
<dbReference type="GO" id="GO:0034506">
    <property type="term" value="C:chromosome, centromeric core domain"/>
    <property type="evidence" value="ECO:0007669"/>
    <property type="project" value="TreeGrafter"/>
</dbReference>
<sequence length="169" mass="18840">MRAWFAPSSRARVECFFCTSRCLLVPPAPSRGALAKGKHRALDEHDGPVAVGSRDDFWCGQCGQINRRAQNGDILSDDAAHWDPALNRDSFDKRASTSRHRLPPSFPSPSTTPFCRQCLANQSLQLHLLASYPSSSDDEADESYPPLETYRQSLDQRYPLVCATRWDGG</sequence>
<accession>A0AAV5GJZ1</accession>
<dbReference type="AlphaFoldDB" id="A0AAV5GJZ1"/>
<keyword evidence="8" id="KW-1185">Reference proteome</keyword>
<dbReference type="GO" id="GO:0034992">
    <property type="term" value="C:microtubule organizing center attachment site"/>
    <property type="evidence" value="ECO:0007669"/>
    <property type="project" value="TreeGrafter"/>
</dbReference>
<evidence type="ECO:0000256" key="1">
    <source>
        <dbReference type="ARBA" id="ARBA00004473"/>
    </source>
</evidence>
<dbReference type="Pfam" id="PF09779">
    <property type="entry name" value="Ima1_N"/>
    <property type="match status" value="1"/>
</dbReference>
<dbReference type="InterPro" id="IPR042321">
    <property type="entry name" value="Ima1"/>
</dbReference>
<dbReference type="GO" id="GO:0044732">
    <property type="term" value="C:mitotic spindle pole body"/>
    <property type="evidence" value="ECO:0007669"/>
    <property type="project" value="TreeGrafter"/>
</dbReference>
<evidence type="ECO:0000256" key="5">
    <source>
        <dbReference type="ARBA" id="ARBA00023242"/>
    </source>
</evidence>
<dbReference type="EMBL" id="BQKY01000005">
    <property type="protein sequence ID" value="GJN89697.1"/>
    <property type="molecule type" value="Genomic_DNA"/>
</dbReference>
<evidence type="ECO:0000313" key="7">
    <source>
        <dbReference type="EMBL" id="GJN89697.1"/>
    </source>
</evidence>
<keyword evidence="5" id="KW-0539">Nucleus</keyword>
<gene>
    <name evidence="7" type="ORF">Rhopal_002684-T1</name>
</gene>
<evidence type="ECO:0000259" key="6">
    <source>
        <dbReference type="Pfam" id="PF09779"/>
    </source>
</evidence>
<name>A0AAV5GJZ1_9BASI</name>
<dbReference type="GO" id="GO:0005637">
    <property type="term" value="C:nuclear inner membrane"/>
    <property type="evidence" value="ECO:0007669"/>
    <property type="project" value="UniProtKB-SubCell"/>
</dbReference>
<keyword evidence="2" id="KW-0812">Transmembrane</keyword>
<reference evidence="7 8" key="1">
    <citation type="submission" date="2021-12" db="EMBL/GenBank/DDBJ databases">
        <title>High titer production of polyol ester of fatty acids by Rhodotorula paludigena BS15 towards product separation-free biomass refinery.</title>
        <authorList>
            <person name="Mano J."/>
            <person name="Ono H."/>
            <person name="Tanaka T."/>
            <person name="Naito K."/>
            <person name="Sushida H."/>
            <person name="Ike M."/>
            <person name="Tokuyasu K."/>
            <person name="Kitaoka M."/>
        </authorList>
    </citation>
    <scope>NUCLEOTIDE SEQUENCE [LARGE SCALE GENOMIC DNA]</scope>
    <source>
        <strain evidence="7 8">BS15</strain>
    </source>
</reference>
<dbReference type="GO" id="GO:0071765">
    <property type="term" value="P:nuclear inner membrane organization"/>
    <property type="evidence" value="ECO:0007669"/>
    <property type="project" value="InterPro"/>
</dbReference>
<organism evidence="7 8">
    <name type="scientific">Rhodotorula paludigena</name>
    <dbReference type="NCBI Taxonomy" id="86838"/>
    <lineage>
        <taxon>Eukaryota</taxon>
        <taxon>Fungi</taxon>
        <taxon>Dikarya</taxon>
        <taxon>Basidiomycota</taxon>
        <taxon>Pucciniomycotina</taxon>
        <taxon>Microbotryomycetes</taxon>
        <taxon>Sporidiobolales</taxon>
        <taxon>Sporidiobolaceae</taxon>
        <taxon>Rhodotorula</taxon>
    </lineage>
</organism>
<dbReference type="Proteomes" id="UP001342314">
    <property type="component" value="Unassembled WGS sequence"/>
</dbReference>
<dbReference type="PANTHER" id="PTHR28538:SF1">
    <property type="entry name" value="INTEGRAL INNER NUCLEAR MEMBRANE PROTEIN IMA1"/>
    <property type="match status" value="1"/>
</dbReference>
<feature type="domain" description="Ima1 N-terminal" evidence="6">
    <location>
        <begin position="52"/>
        <end position="163"/>
    </location>
</feature>
<comment type="subcellular location">
    <subcellularLocation>
        <location evidence="1">Nucleus inner membrane</location>
        <topology evidence="1">Multi-pass membrane protein</topology>
    </subcellularLocation>
</comment>
<keyword evidence="4" id="KW-0472">Membrane</keyword>
<evidence type="ECO:0000313" key="8">
    <source>
        <dbReference type="Proteomes" id="UP001342314"/>
    </source>
</evidence>
<protein>
    <recommendedName>
        <fullName evidence="6">Ima1 N-terminal domain-containing protein</fullName>
    </recommendedName>
</protein>
<proteinExistence type="predicted"/>
<comment type="caution">
    <text evidence="7">The sequence shown here is derived from an EMBL/GenBank/DDBJ whole genome shotgun (WGS) entry which is preliminary data.</text>
</comment>
<evidence type="ECO:0000256" key="2">
    <source>
        <dbReference type="ARBA" id="ARBA00022692"/>
    </source>
</evidence>
<dbReference type="PANTHER" id="PTHR28538">
    <property type="entry name" value="INTEGRAL INNER NUCLEAR MEMBRANE PROTEIN IMA1"/>
    <property type="match status" value="1"/>
</dbReference>